<dbReference type="RefSeq" id="WP_258824417.1">
    <property type="nucleotide sequence ID" value="NZ_JANUHB010000007.1"/>
</dbReference>
<evidence type="ECO:0000313" key="2">
    <source>
        <dbReference type="Proteomes" id="UP001206126"/>
    </source>
</evidence>
<protein>
    <submittedName>
        <fullName evidence="1">Uncharacterized protein</fullName>
    </submittedName>
</protein>
<organism evidence="1 2">
    <name type="scientific">Massilia agilis</name>
    <dbReference type="NCBI Taxonomy" id="1811226"/>
    <lineage>
        <taxon>Bacteria</taxon>
        <taxon>Pseudomonadati</taxon>
        <taxon>Pseudomonadota</taxon>
        <taxon>Betaproteobacteria</taxon>
        <taxon>Burkholderiales</taxon>
        <taxon>Oxalobacteraceae</taxon>
        <taxon>Telluria group</taxon>
        <taxon>Massilia</taxon>
    </lineage>
</organism>
<dbReference type="EMBL" id="JANUHB010000007">
    <property type="protein sequence ID" value="MCS0810588.1"/>
    <property type="molecule type" value="Genomic_DNA"/>
</dbReference>
<proteinExistence type="predicted"/>
<reference evidence="1 2" key="1">
    <citation type="submission" date="2022-08" db="EMBL/GenBank/DDBJ databases">
        <title>Reclassification of Massilia species as members of the genera Telluria, Duganella, Pseudoduganella, Mokoshia gen. nov. and Zemynaea gen. nov. using orthogonal and non-orthogonal genome-based approaches.</title>
        <authorList>
            <person name="Bowman J.P."/>
        </authorList>
    </citation>
    <scope>NUCLEOTIDE SEQUENCE [LARGE SCALE GENOMIC DNA]</scope>
    <source>
        <strain evidence="1 2">JCM 31605</strain>
    </source>
</reference>
<sequence length="143" mass="15849">MVIASLIFAVTASTTAAMDDGSGTEPKMRKTHLPPISTVTIRNSGETSPSSREPGEQCANFRLSYQEIREYINRAAEVTEHDYFHMLDWSPCYASGDIAFQDGVTGSWSIQQYRAGSLRLSNGRILYLYCPQCQAKAFPPSDN</sequence>
<comment type="caution">
    <text evidence="1">The sequence shown here is derived from an EMBL/GenBank/DDBJ whole genome shotgun (WGS) entry which is preliminary data.</text>
</comment>
<accession>A0ABT2DJH0</accession>
<name>A0ABT2DJH0_9BURK</name>
<gene>
    <name evidence="1" type="ORF">NX774_21920</name>
</gene>
<dbReference type="Proteomes" id="UP001206126">
    <property type="component" value="Unassembled WGS sequence"/>
</dbReference>
<keyword evidence="2" id="KW-1185">Reference proteome</keyword>
<evidence type="ECO:0000313" key="1">
    <source>
        <dbReference type="EMBL" id="MCS0810588.1"/>
    </source>
</evidence>